<evidence type="ECO:0000256" key="2">
    <source>
        <dbReference type="ARBA" id="ARBA00010145"/>
    </source>
</evidence>
<dbReference type="Proteomes" id="UP000576152">
    <property type="component" value="Unassembled WGS sequence"/>
</dbReference>
<dbReference type="InterPro" id="IPR038770">
    <property type="entry name" value="Na+/solute_symporter_sf"/>
</dbReference>
<comment type="caution">
    <text evidence="9">The sequence shown here is derived from an EMBL/GenBank/DDBJ whole genome shotgun (WGS) entry which is preliminary data.</text>
</comment>
<keyword evidence="3" id="KW-0813">Transport</keyword>
<evidence type="ECO:0000256" key="7">
    <source>
        <dbReference type="ARBA" id="ARBA00023136"/>
    </source>
</evidence>
<dbReference type="Gene3D" id="1.20.1530.20">
    <property type="match status" value="1"/>
</dbReference>
<protein>
    <recommendedName>
        <fullName evidence="11">AEC family transporter</fullName>
    </recommendedName>
</protein>
<gene>
    <name evidence="9" type="ORF">FHS00_003030</name>
</gene>
<keyword evidence="4" id="KW-1003">Cell membrane</keyword>
<feature type="transmembrane region" description="Helical" evidence="8">
    <location>
        <begin position="246"/>
        <end position="265"/>
    </location>
</feature>
<evidence type="ECO:0000313" key="10">
    <source>
        <dbReference type="Proteomes" id="UP000576152"/>
    </source>
</evidence>
<organism evidence="9 10">
    <name type="scientific">Limimaricola variabilis</name>
    <dbReference type="NCBI Taxonomy" id="1492771"/>
    <lineage>
        <taxon>Bacteria</taxon>
        <taxon>Pseudomonadati</taxon>
        <taxon>Pseudomonadota</taxon>
        <taxon>Alphaproteobacteria</taxon>
        <taxon>Rhodobacterales</taxon>
        <taxon>Paracoccaceae</taxon>
        <taxon>Limimaricola</taxon>
    </lineage>
</organism>
<evidence type="ECO:0000256" key="1">
    <source>
        <dbReference type="ARBA" id="ARBA00004651"/>
    </source>
</evidence>
<dbReference type="PANTHER" id="PTHR36838">
    <property type="entry name" value="AUXIN EFFLUX CARRIER FAMILY PROTEIN"/>
    <property type="match status" value="1"/>
</dbReference>
<keyword evidence="10" id="KW-1185">Reference proteome</keyword>
<proteinExistence type="inferred from homology"/>
<dbReference type="InterPro" id="IPR004776">
    <property type="entry name" value="Mem_transp_PIN-like"/>
</dbReference>
<comment type="subcellular location">
    <subcellularLocation>
        <location evidence="1">Cell membrane</location>
        <topology evidence="1">Multi-pass membrane protein</topology>
    </subcellularLocation>
</comment>
<feature type="transmembrane region" description="Helical" evidence="8">
    <location>
        <begin position="61"/>
        <end position="81"/>
    </location>
</feature>
<reference evidence="9 10" key="1">
    <citation type="submission" date="2020-08" db="EMBL/GenBank/DDBJ databases">
        <title>Genomic Encyclopedia of Type Strains, Phase III (KMG-III): the genomes of soil and plant-associated and newly described type strains.</title>
        <authorList>
            <person name="Whitman W."/>
        </authorList>
    </citation>
    <scope>NUCLEOTIDE SEQUENCE [LARGE SCALE GENOMIC DNA]</scope>
    <source>
        <strain evidence="9 10">CECT 8572</strain>
    </source>
</reference>
<dbReference type="EMBL" id="JACIBX010000014">
    <property type="protein sequence ID" value="MBB3713426.1"/>
    <property type="molecule type" value="Genomic_DNA"/>
</dbReference>
<evidence type="ECO:0000256" key="4">
    <source>
        <dbReference type="ARBA" id="ARBA00022475"/>
    </source>
</evidence>
<feature type="transmembrane region" description="Helical" evidence="8">
    <location>
        <begin position="184"/>
        <end position="205"/>
    </location>
</feature>
<feature type="transmembrane region" description="Helical" evidence="8">
    <location>
        <begin position="6"/>
        <end position="24"/>
    </location>
</feature>
<dbReference type="RefSeq" id="WP_183474904.1">
    <property type="nucleotide sequence ID" value="NZ_JACIBX010000014.1"/>
</dbReference>
<feature type="transmembrane region" description="Helical" evidence="8">
    <location>
        <begin position="125"/>
        <end position="143"/>
    </location>
</feature>
<keyword evidence="7 8" id="KW-0472">Membrane</keyword>
<keyword evidence="6 8" id="KW-1133">Transmembrane helix</keyword>
<feature type="transmembrane region" description="Helical" evidence="8">
    <location>
        <begin position="272"/>
        <end position="297"/>
    </location>
</feature>
<dbReference type="Pfam" id="PF03547">
    <property type="entry name" value="Mem_trans"/>
    <property type="match status" value="1"/>
</dbReference>
<evidence type="ECO:0000256" key="6">
    <source>
        <dbReference type="ARBA" id="ARBA00022989"/>
    </source>
</evidence>
<evidence type="ECO:0000313" key="9">
    <source>
        <dbReference type="EMBL" id="MBB3713426.1"/>
    </source>
</evidence>
<evidence type="ECO:0000256" key="8">
    <source>
        <dbReference type="SAM" id="Phobius"/>
    </source>
</evidence>
<evidence type="ECO:0000256" key="3">
    <source>
        <dbReference type="ARBA" id="ARBA00022448"/>
    </source>
</evidence>
<accession>A0ABR6HSI5</accession>
<sequence length="300" mass="30649">MLLISIWPIFALICLGHALVRSGFPGPGFWPMADRLNYFLLFPALLVSSLAEAPVDDPGLLRLGGAAIVTILIAAGFVALLPRVRPLPAARFGPVLQGVIRFNTYLGLSTLAVLSGAPAIERAAIYLAIAVPLVNLLSILALGEKGGSLSLVARTVLRNPLILACLGGFGLALSGIGLPLGTGNFVALMGQASLPLGLLCVGAALTPTSLRGDWAALAGIGAARLLAMPVLAGAVGHAFGLSEVEIMVLVVFSAVPTAPTAYALTRQMNGDATLMAGIVTTQTLAVIATLPLVLLVIGTR</sequence>
<feature type="transmembrane region" description="Helical" evidence="8">
    <location>
        <begin position="155"/>
        <end position="178"/>
    </location>
</feature>
<comment type="similarity">
    <text evidence="2">Belongs to the auxin efflux carrier (TC 2.A.69) family.</text>
</comment>
<dbReference type="PANTHER" id="PTHR36838:SF4">
    <property type="entry name" value="AUXIN EFFLUX CARRIER FAMILY PROTEIN"/>
    <property type="match status" value="1"/>
</dbReference>
<feature type="transmembrane region" description="Helical" evidence="8">
    <location>
        <begin position="217"/>
        <end position="240"/>
    </location>
</feature>
<evidence type="ECO:0008006" key="11">
    <source>
        <dbReference type="Google" id="ProtNLM"/>
    </source>
</evidence>
<keyword evidence="5 8" id="KW-0812">Transmembrane</keyword>
<evidence type="ECO:0000256" key="5">
    <source>
        <dbReference type="ARBA" id="ARBA00022692"/>
    </source>
</evidence>
<name>A0ABR6HSI5_9RHOB</name>